<reference evidence="18 19" key="1">
    <citation type="submission" date="2020-07" db="EMBL/GenBank/DDBJ databases">
        <title>Novel species isolated from subtropical streams in China.</title>
        <authorList>
            <person name="Lu H."/>
        </authorList>
    </citation>
    <scope>NUCLEOTIDE SEQUENCE [LARGE SCALE GENOMIC DNA]</scope>
    <source>
        <strain evidence="18 19">LX47W</strain>
    </source>
</reference>
<dbReference type="SUPFAM" id="SSF55874">
    <property type="entry name" value="ATPase domain of HSP90 chaperone/DNA topoisomerase II/histidine kinase"/>
    <property type="match status" value="1"/>
</dbReference>
<evidence type="ECO:0000256" key="2">
    <source>
        <dbReference type="ARBA" id="ARBA00004429"/>
    </source>
</evidence>
<keyword evidence="12" id="KW-1133">Transmembrane helix</keyword>
<keyword evidence="16" id="KW-0175">Coiled coil</keyword>
<comment type="caution">
    <text evidence="18">The sequence shown here is derived from an EMBL/GenBank/DDBJ whole genome shotgun (WGS) entry which is preliminary data.</text>
</comment>
<evidence type="ECO:0000256" key="7">
    <source>
        <dbReference type="ARBA" id="ARBA00022679"/>
    </source>
</evidence>
<dbReference type="InterPro" id="IPR029151">
    <property type="entry name" value="Sensor-like_sf"/>
</dbReference>
<dbReference type="FunFam" id="1.10.287.130:FF:000049">
    <property type="entry name" value="C4-dicarboxylate transport sensor protein DctB"/>
    <property type="match status" value="1"/>
</dbReference>
<evidence type="ECO:0000313" key="18">
    <source>
        <dbReference type="EMBL" id="MBA5686585.1"/>
    </source>
</evidence>
<dbReference type="SUPFAM" id="SSF103190">
    <property type="entry name" value="Sensory domain-like"/>
    <property type="match status" value="1"/>
</dbReference>
<dbReference type="Proteomes" id="UP000573499">
    <property type="component" value="Unassembled WGS sequence"/>
</dbReference>
<keyword evidence="6" id="KW-0597">Phosphoprotein</keyword>
<dbReference type="CDD" id="cd00082">
    <property type="entry name" value="HisKA"/>
    <property type="match status" value="1"/>
</dbReference>
<dbReference type="InterPro" id="IPR003661">
    <property type="entry name" value="HisK_dim/P_dom"/>
</dbReference>
<dbReference type="PIRSF" id="PIRSF036431">
    <property type="entry name" value="STHK_DctB"/>
    <property type="match status" value="1"/>
</dbReference>
<evidence type="ECO:0000256" key="5">
    <source>
        <dbReference type="ARBA" id="ARBA00022519"/>
    </source>
</evidence>
<evidence type="ECO:0000256" key="3">
    <source>
        <dbReference type="ARBA" id="ARBA00012438"/>
    </source>
</evidence>
<dbReference type="Gene3D" id="3.30.450.20">
    <property type="entry name" value="PAS domain"/>
    <property type="match status" value="2"/>
</dbReference>
<keyword evidence="10 18" id="KW-0418">Kinase</keyword>
<dbReference type="PANTHER" id="PTHR43065:SF46">
    <property type="entry name" value="C4-DICARBOXYLATE TRANSPORT SENSOR PROTEIN DCTB"/>
    <property type="match status" value="1"/>
</dbReference>
<feature type="domain" description="Histidine kinase" evidence="17">
    <location>
        <begin position="379"/>
        <end position="610"/>
    </location>
</feature>
<gene>
    <name evidence="18" type="ORF">H3H39_05905</name>
</gene>
<keyword evidence="7" id="KW-0808">Transferase</keyword>
<evidence type="ECO:0000256" key="4">
    <source>
        <dbReference type="ARBA" id="ARBA00022475"/>
    </source>
</evidence>
<comment type="catalytic activity">
    <reaction evidence="1">
        <text>ATP + protein L-histidine = ADP + protein N-phospho-L-histidine.</text>
        <dbReference type="EC" id="2.7.13.3"/>
    </reaction>
</comment>
<keyword evidence="11" id="KW-0067">ATP-binding</keyword>
<proteinExistence type="predicted"/>
<dbReference type="PANTHER" id="PTHR43065">
    <property type="entry name" value="SENSOR HISTIDINE KINASE"/>
    <property type="match status" value="1"/>
</dbReference>
<dbReference type="EMBL" id="JACEZU010000002">
    <property type="protein sequence ID" value="MBA5686585.1"/>
    <property type="molecule type" value="Genomic_DNA"/>
</dbReference>
<dbReference type="InterPro" id="IPR036890">
    <property type="entry name" value="HATPase_C_sf"/>
</dbReference>
<keyword evidence="4" id="KW-1003">Cell membrane</keyword>
<dbReference type="PROSITE" id="PS50109">
    <property type="entry name" value="HIS_KIN"/>
    <property type="match status" value="1"/>
</dbReference>
<keyword evidence="13" id="KW-0902">Two-component regulatory system</keyword>
<evidence type="ECO:0000259" key="17">
    <source>
        <dbReference type="PROSITE" id="PS50109"/>
    </source>
</evidence>
<evidence type="ECO:0000256" key="6">
    <source>
        <dbReference type="ARBA" id="ARBA00022553"/>
    </source>
</evidence>
<dbReference type="Gene3D" id="1.10.287.130">
    <property type="match status" value="1"/>
</dbReference>
<evidence type="ECO:0000256" key="16">
    <source>
        <dbReference type="SAM" id="Coils"/>
    </source>
</evidence>
<accession>A0A7W2F7L3</accession>
<dbReference type="InterPro" id="IPR004358">
    <property type="entry name" value="Sig_transdc_His_kin-like_C"/>
</dbReference>
<dbReference type="AlphaFoldDB" id="A0A7W2F7L3"/>
<evidence type="ECO:0000256" key="10">
    <source>
        <dbReference type="ARBA" id="ARBA00022777"/>
    </source>
</evidence>
<dbReference type="GO" id="GO:0000155">
    <property type="term" value="F:phosphorelay sensor kinase activity"/>
    <property type="evidence" value="ECO:0007669"/>
    <property type="project" value="InterPro"/>
</dbReference>
<dbReference type="SUPFAM" id="SSF47384">
    <property type="entry name" value="Homodimeric domain of signal transducing histidine kinase"/>
    <property type="match status" value="1"/>
</dbReference>
<keyword evidence="19" id="KW-1185">Reference proteome</keyword>
<dbReference type="Gene3D" id="6.10.250.3020">
    <property type="match status" value="1"/>
</dbReference>
<dbReference type="RefSeq" id="WP_182152408.1">
    <property type="nucleotide sequence ID" value="NZ_JACEZU010000002.1"/>
</dbReference>
<dbReference type="InterPro" id="IPR005467">
    <property type="entry name" value="His_kinase_dom"/>
</dbReference>
<keyword evidence="9" id="KW-0547">Nucleotide-binding</keyword>
<dbReference type="SMART" id="SM00387">
    <property type="entry name" value="HATPase_c"/>
    <property type="match status" value="1"/>
</dbReference>
<feature type="coiled-coil region" evidence="16">
    <location>
        <begin position="301"/>
        <end position="370"/>
    </location>
</feature>
<evidence type="ECO:0000256" key="13">
    <source>
        <dbReference type="ARBA" id="ARBA00023012"/>
    </source>
</evidence>
<dbReference type="InterPro" id="IPR003594">
    <property type="entry name" value="HATPase_dom"/>
</dbReference>
<keyword evidence="14" id="KW-0472">Membrane</keyword>
<organism evidence="18 19">
    <name type="scientific">Rugamonas apoptosis</name>
    <dbReference type="NCBI Taxonomy" id="2758570"/>
    <lineage>
        <taxon>Bacteria</taxon>
        <taxon>Pseudomonadati</taxon>
        <taxon>Pseudomonadota</taxon>
        <taxon>Betaproteobacteria</taxon>
        <taxon>Burkholderiales</taxon>
        <taxon>Oxalobacteraceae</taxon>
        <taxon>Telluria group</taxon>
        <taxon>Rugamonas</taxon>
    </lineage>
</organism>
<dbReference type="InterPro" id="IPR036097">
    <property type="entry name" value="HisK_dim/P_sf"/>
</dbReference>
<evidence type="ECO:0000256" key="8">
    <source>
        <dbReference type="ARBA" id="ARBA00022692"/>
    </source>
</evidence>
<keyword evidence="8" id="KW-0812">Transmembrane</keyword>
<evidence type="ECO:0000256" key="12">
    <source>
        <dbReference type="ARBA" id="ARBA00022989"/>
    </source>
</evidence>
<evidence type="ECO:0000256" key="9">
    <source>
        <dbReference type="ARBA" id="ARBA00022741"/>
    </source>
</evidence>
<name>A0A7W2F7L3_9BURK</name>
<dbReference type="GO" id="GO:0005524">
    <property type="term" value="F:ATP binding"/>
    <property type="evidence" value="ECO:0007669"/>
    <property type="project" value="UniProtKB-KW"/>
</dbReference>
<dbReference type="Pfam" id="PF02518">
    <property type="entry name" value="HATPase_c"/>
    <property type="match status" value="1"/>
</dbReference>
<dbReference type="Pfam" id="PF00512">
    <property type="entry name" value="HisKA"/>
    <property type="match status" value="1"/>
</dbReference>
<keyword evidence="5" id="KW-0997">Cell inner membrane</keyword>
<sequence length="614" mass="66067">MKRAPSSLLLIPALIAAACIMAGAWLLGTRHARAELQDQAQRQLQLIAPDLQSVLQKFETLPFVLGFQPDLIQALAHPDDPQAIARLNSTLHTIQQQAKVGAIYVMNRDGLTLGASNWDQPLGFVGKNFSYRPYFHAALHGQAGRFYGIGTSTSEAGYFIAQPVYRDGSARGAVAGVVAVKISLAEFERTWRSSADPIVLADRSGVIFLSNRPDWIYRSLRQLDAATVQELARTQQYLGKPIAPLPANVLAPIAPVTQPVGELGWQLMLFPGQDRVSRAGAQWALAAALLLACAAASSWAIHQRRRRLEEAQASRAALQRAALQLEDRIAERTGQLSQTNASLEARYAKLQETEQLLRSTQNELIQAGKLAMLGQMAAGVTHELNQPLAAIRAFADNARTFLERGMTVQAAGNLGHIADASARMGAIISQLKGFARKDESVATVDLAACVRAACFLLQSEFRRLDVALEVTAENNCCKVTGDAVRIEQVLINLLRNALDAVEAGAPGAPRRVSVALACAGAHGPAHDHVREHAYDHAYALVSISDSGPGIPEQVVAHLFEPFFTTKPSGKGLGLGLAISSSIVQAMNGQLTARNLPDGGARFELRLPLLIEGEM</sequence>
<comment type="subcellular location">
    <subcellularLocation>
        <location evidence="2">Cell inner membrane</location>
        <topology evidence="2">Multi-pass membrane protein</topology>
    </subcellularLocation>
</comment>
<dbReference type="SMART" id="SM00388">
    <property type="entry name" value="HisKA"/>
    <property type="match status" value="1"/>
</dbReference>
<evidence type="ECO:0000256" key="11">
    <source>
        <dbReference type="ARBA" id="ARBA00022840"/>
    </source>
</evidence>
<dbReference type="InterPro" id="IPR017055">
    <property type="entry name" value="Sig_transdc_His_kinase_DctB"/>
</dbReference>
<dbReference type="PRINTS" id="PR00344">
    <property type="entry name" value="BCTRLSENSOR"/>
</dbReference>
<protein>
    <recommendedName>
        <fullName evidence="15">C4-dicarboxylate transport sensor protein DctB</fullName>
        <ecNumber evidence="3">2.7.13.3</ecNumber>
    </recommendedName>
</protein>
<evidence type="ECO:0000256" key="14">
    <source>
        <dbReference type="ARBA" id="ARBA00023136"/>
    </source>
</evidence>
<evidence type="ECO:0000256" key="15">
    <source>
        <dbReference type="ARBA" id="ARBA00073143"/>
    </source>
</evidence>
<evidence type="ECO:0000313" key="19">
    <source>
        <dbReference type="Proteomes" id="UP000573499"/>
    </source>
</evidence>
<evidence type="ECO:0000256" key="1">
    <source>
        <dbReference type="ARBA" id="ARBA00000085"/>
    </source>
</evidence>
<dbReference type="Gene3D" id="3.30.565.10">
    <property type="entry name" value="Histidine kinase-like ATPase, C-terminal domain"/>
    <property type="match status" value="1"/>
</dbReference>
<dbReference type="PROSITE" id="PS51257">
    <property type="entry name" value="PROKAR_LIPOPROTEIN"/>
    <property type="match status" value="1"/>
</dbReference>
<dbReference type="EC" id="2.7.13.3" evidence="3"/>
<dbReference type="GO" id="GO:0005886">
    <property type="term" value="C:plasma membrane"/>
    <property type="evidence" value="ECO:0007669"/>
    <property type="project" value="UniProtKB-SubCell"/>
</dbReference>